<comment type="caution">
    <text evidence="2">The sequence shown here is derived from an EMBL/GenBank/DDBJ whole genome shotgun (WGS) entry which is preliminary data.</text>
</comment>
<evidence type="ECO:0000313" key="3">
    <source>
        <dbReference type="Proteomes" id="UP001596170"/>
    </source>
</evidence>
<dbReference type="NCBIfam" id="TIGR00277">
    <property type="entry name" value="HDIG"/>
    <property type="match status" value="1"/>
</dbReference>
<keyword evidence="3" id="KW-1185">Reference proteome</keyword>
<feature type="domain" description="HD-GYP" evidence="1">
    <location>
        <begin position="120"/>
        <end position="313"/>
    </location>
</feature>
<dbReference type="InterPro" id="IPR037522">
    <property type="entry name" value="HD_GYP_dom"/>
</dbReference>
<dbReference type="SUPFAM" id="SSF109604">
    <property type="entry name" value="HD-domain/PDEase-like"/>
    <property type="match status" value="1"/>
</dbReference>
<dbReference type="EC" id="3.1.4.-" evidence="2"/>
<accession>A0ABW1LBF8</accession>
<dbReference type="SMART" id="SM00471">
    <property type="entry name" value="HDc"/>
    <property type="match status" value="1"/>
</dbReference>
<name>A0ABW1LBF8_9BACL</name>
<organism evidence="2 3">
    <name type="scientific">Paenisporosarcina macmurdoensis</name>
    <dbReference type="NCBI Taxonomy" id="212659"/>
    <lineage>
        <taxon>Bacteria</taxon>
        <taxon>Bacillati</taxon>
        <taxon>Bacillota</taxon>
        <taxon>Bacilli</taxon>
        <taxon>Bacillales</taxon>
        <taxon>Caryophanaceae</taxon>
        <taxon>Paenisporosarcina</taxon>
    </lineage>
</organism>
<dbReference type="GO" id="GO:0016787">
    <property type="term" value="F:hydrolase activity"/>
    <property type="evidence" value="ECO:0007669"/>
    <property type="project" value="UniProtKB-KW"/>
</dbReference>
<dbReference type="RefSeq" id="WP_377736070.1">
    <property type="nucleotide sequence ID" value="NZ_JBHSRI010000038.1"/>
</dbReference>
<dbReference type="Pfam" id="PF13487">
    <property type="entry name" value="HD_5"/>
    <property type="match status" value="1"/>
</dbReference>
<gene>
    <name evidence="2" type="ORF">ACFPYN_17880</name>
</gene>
<evidence type="ECO:0000313" key="2">
    <source>
        <dbReference type="EMBL" id="MFC6041279.1"/>
    </source>
</evidence>
<dbReference type="Proteomes" id="UP001596170">
    <property type="component" value="Unassembled WGS sequence"/>
</dbReference>
<dbReference type="PANTHER" id="PTHR43155">
    <property type="entry name" value="CYCLIC DI-GMP PHOSPHODIESTERASE PA4108-RELATED"/>
    <property type="match status" value="1"/>
</dbReference>
<sequence length="313" mass="35923">MALSRKQIIDIKEKASLNRLVIGNSNATYIGKSDELSYGLLSVRPERSVWVRHTSVEGIEEVVEKYTVVLGELEVEYEDTKFMLQEGDTLDASKYPELLTFYSQAGTDILLEMTVSIYESEFRDAEIVQRDAAAIEKVDGYTFQHCARIKDYSIEVWKKLDQPVERSRRLIWGAYFHDIGKLAVPLEILNKKDKLTPIEWELMKAHTTKGAEMIRNHELTWLRDSAFIVEEHHERYDGKGYPFGLKGEAISLEAAIVSVVDSFDAMTTDRVYRKALSINGAIQEIVNGRGTQFHPDVVDAFLNLLHDQQFKWR</sequence>
<dbReference type="InterPro" id="IPR003607">
    <property type="entry name" value="HD/PDEase_dom"/>
</dbReference>
<proteinExistence type="predicted"/>
<evidence type="ECO:0000259" key="1">
    <source>
        <dbReference type="PROSITE" id="PS51832"/>
    </source>
</evidence>
<dbReference type="EMBL" id="JBHSRI010000038">
    <property type="protein sequence ID" value="MFC6041279.1"/>
    <property type="molecule type" value="Genomic_DNA"/>
</dbReference>
<keyword evidence="2" id="KW-0378">Hydrolase</keyword>
<protein>
    <submittedName>
        <fullName evidence="2">HD-GYP domain-containing protein</fullName>
        <ecNumber evidence="2">3.1.4.-</ecNumber>
    </submittedName>
</protein>
<dbReference type="PROSITE" id="PS51832">
    <property type="entry name" value="HD_GYP"/>
    <property type="match status" value="1"/>
</dbReference>
<dbReference type="InterPro" id="IPR006675">
    <property type="entry name" value="HDIG_dom"/>
</dbReference>
<dbReference type="CDD" id="cd00077">
    <property type="entry name" value="HDc"/>
    <property type="match status" value="1"/>
</dbReference>
<reference evidence="3" key="1">
    <citation type="journal article" date="2019" name="Int. J. Syst. Evol. Microbiol.">
        <title>The Global Catalogue of Microorganisms (GCM) 10K type strain sequencing project: providing services to taxonomists for standard genome sequencing and annotation.</title>
        <authorList>
            <consortium name="The Broad Institute Genomics Platform"/>
            <consortium name="The Broad Institute Genome Sequencing Center for Infectious Disease"/>
            <person name="Wu L."/>
            <person name="Ma J."/>
        </authorList>
    </citation>
    <scope>NUCLEOTIDE SEQUENCE [LARGE SCALE GENOMIC DNA]</scope>
    <source>
        <strain evidence="3">CCUG 54527</strain>
    </source>
</reference>
<dbReference type="Gene3D" id="1.10.3210.10">
    <property type="entry name" value="Hypothetical protein af1432"/>
    <property type="match status" value="1"/>
</dbReference>